<evidence type="ECO:0000256" key="3">
    <source>
        <dbReference type="PIRSR" id="PIRSR001238-2"/>
    </source>
</evidence>
<dbReference type="EMBL" id="FOMG01000010">
    <property type="protein sequence ID" value="SFC82761.1"/>
    <property type="molecule type" value="Genomic_DNA"/>
</dbReference>
<dbReference type="GO" id="GO:0008798">
    <property type="term" value="F:beta-aspartyl-peptidase activity"/>
    <property type="evidence" value="ECO:0007669"/>
    <property type="project" value="InterPro"/>
</dbReference>
<dbReference type="AlphaFoldDB" id="A0A1I1MBI8"/>
<dbReference type="PANTHER" id="PTHR11647:SF1">
    <property type="entry name" value="COLLAPSIN RESPONSE MEDIATOR PROTEIN"/>
    <property type="match status" value="1"/>
</dbReference>
<dbReference type="InterPro" id="IPR032466">
    <property type="entry name" value="Metal_Hydrolase"/>
</dbReference>
<comment type="PTM">
    <text evidence="1">Carboxylation allows a single lysine to coordinate two zinc ions.</text>
</comment>
<dbReference type="InterPro" id="IPR006680">
    <property type="entry name" value="Amidohydro-rel"/>
</dbReference>
<sequence length="391" mass="42909">MISIIKGAKVYSPKYIGIKDIVLVGGKIEGIYENLDIPNDFLEIEVINGQNKIVFPGFIDCHVHITGGGGEGGYKTRTPEIQLSNLTRYGITSVVGCIGTDGECRDIKALIAKVKSLNEEGISAYCYTGSYDVPVKTLTSSIKGDIMLIQEIIGVGEIAISDNRSSQPTYEDFVELVAQARVGGMLSNKAGIVNVHVGDGRRRIEYLFKVLETTEIPSTQLLPTHINRNTKLFEEGLEYVKKGGFIDLTTSCDIDFLEEGEIRAGEGLKRFLDLGLPIEHITFSSDGNGSMPKFNRKKELIGLGICSVESLYREIKESIKVYNVSLEDSIKVITSNVADLLKLNNKGRIEKGKDADLVIVDEKSLDIDMVFAKGKKMVQEGEAIIKGTFEI</sequence>
<comment type="similarity">
    <text evidence="1">Belongs to the peptidase M38 family.</text>
</comment>
<keyword evidence="1" id="KW-0645">Protease</keyword>
<dbReference type="PANTHER" id="PTHR11647">
    <property type="entry name" value="HYDRANTOINASE/DIHYDROPYRIMIDINASE FAMILY MEMBER"/>
    <property type="match status" value="1"/>
</dbReference>
<dbReference type="InterPro" id="IPR010229">
    <property type="entry name" value="Pept_M38_dipep"/>
</dbReference>
<dbReference type="Gene3D" id="2.30.40.10">
    <property type="entry name" value="Urease, subunit C, domain 1"/>
    <property type="match status" value="1"/>
</dbReference>
<feature type="binding site" evidence="4">
    <location>
        <position position="196"/>
    </location>
    <ligand>
        <name>Zn(2+)</name>
        <dbReference type="ChEBI" id="CHEBI:29105"/>
        <label>2</label>
        <note>catalytic</note>
    </ligand>
</feature>
<keyword evidence="1 4" id="KW-0862">Zinc</keyword>
<evidence type="ECO:0000313" key="6">
    <source>
        <dbReference type="EMBL" id="SFC82761.1"/>
    </source>
</evidence>
<dbReference type="SUPFAM" id="SSF51556">
    <property type="entry name" value="Metallo-dependent hydrolases"/>
    <property type="match status" value="1"/>
</dbReference>
<organism evidence="6 7">
    <name type="scientific">Clostridium uliginosum</name>
    <dbReference type="NCBI Taxonomy" id="119641"/>
    <lineage>
        <taxon>Bacteria</taxon>
        <taxon>Bacillati</taxon>
        <taxon>Bacillota</taxon>
        <taxon>Clostridia</taxon>
        <taxon>Eubacteriales</taxon>
        <taxon>Clostridiaceae</taxon>
        <taxon>Clostridium</taxon>
    </lineage>
</organism>
<feature type="binding site" evidence="4">
    <location>
        <position position="225"/>
    </location>
    <ligand>
        <name>Zn(2+)</name>
        <dbReference type="ChEBI" id="CHEBI:29105"/>
        <label>2</label>
        <note>catalytic</note>
    </ligand>
</feature>
<dbReference type="InterPro" id="IPR050378">
    <property type="entry name" value="Metallo-dep_Hydrolases_sf"/>
</dbReference>
<evidence type="ECO:0000313" key="7">
    <source>
        <dbReference type="Proteomes" id="UP000199263"/>
    </source>
</evidence>
<feature type="binding site" evidence="4">
    <location>
        <position position="64"/>
    </location>
    <ligand>
        <name>Zn(2+)</name>
        <dbReference type="ChEBI" id="CHEBI:29105"/>
        <label>1</label>
        <note>catalytic</note>
    </ligand>
</feature>
<gene>
    <name evidence="6" type="ORF">SAMN05421842_11099</name>
</gene>
<feature type="binding site" evidence="4">
    <location>
        <position position="286"/>
    </location>
    <ligand>
        <name>Zn(2+)</name>
        <dbReference type="ChEBI" id="CHEBI:29105"/>
        <label>1</label>
        <note>catalytic</note>
    </ligand>
</feature>
<evidence type="ECO:0000256" key="1">
    <source>
        <dbReference type="PIRNR" id="PIRNR001238"/>
    </source>
</evidence>
<feature type="domain" description="Amidohydrolase-related" evidence="5">
    <location>
        <begin position="53"/>
        <end position="375"/>
    </location>
</feature>
<feature type="binding site" evidence="3">
    <location>
        <position position="290"/>
    </location>
    <ligand>
        <name>substrate</name>
    </ligand>
</feature>
<dbReference type="Proteomes" id="UP000199263">
    <property type="component" value="Unassembled WGS sequence"/>
</dbReference>
<dbReference type="GO" id="GO:0005737">
    <property type="term" value="C:cytoplasm"/>
    <property type="evidence" value="ECO:0007669"/>
    <property type="project" value="UniProtKB-SubCell"/>
</dbReference>
<proteinExistence type="inferred from homology"/>
<dbReference type="GO" id="GO:0046872">
    <property type="term" value="F:metal ion binding"/>
    <property type="evidence" value="ECO:0007669"/>
    <property type="project" value="UniProtKB-KW"/>
</dbReference>
<keyword evidence="1 4" id="KW-0479">Metal-binding</keyword>
<keyword evidence="1" id="KW-0378">Hydrolase</keyword>
<dbReference type="OrthoDB" id="9775607at2"/>
<comment type="subcellular location">
    <subcellularLocation>
        <location evidence="1">Cytoplasm</location>
    </subcellularLocation>
</comment>
<name>A0A1I1MBI8_9CLOT</name>
<dbReference type="RefSeq" id="WP_090090883.1">
    <property type="nucleotide sequence ID" value="NZ_FOMG01000010.1"/>
</dbReference>
<dbReference type="Gene3D" id="3.20.20.140">
    <property type="entry name" value="Metal-dependent hydrolases"/>
    <property type="match status" value="1"/>
</dbReference>
<dbReference type="GO" id="GO:0008237">
    <property type="term" value="F:metallopeptidase activity"/>
    <property type="evidence" value="ECO:0007669"/>
    <property type="project" value="UniProtKB-KW"/>
</dbReference>
<dbReference type="NCBIfam" id="TIGR01975">
    <property type="entry name" value="isoAsp_dipep"/>
    <property type="match status" value="1"/>
</dbReference>
<accession>A0A1I1MBI8</accession>
<dbReference type="SUPFAM" id="SSF51338">
    <property type="entry name" value="Composite domain of metallo-dependent hydrolases"/>
    <property type="match status" value="1"/>
</dbReference>
<feature type="binding site" evidence="3">
    <location>
        <position position="164"/>
    </location>
    <ligand>
        <name>substrate</name>
    </ligand>
</feature>
<dbReference type="EC" id="3.4.19.-" evidence="1"/>
<evidence type="ECO:0000256" key="2">
    <source>
        <dbReference type="PIRSR" id="PIRSR001238-1"/>
    </source>
</evidence>
<evidence type="ECO:0000256" key="4">
    <source>
        <dbReference type="PIRSR" id="PIRSR001238-3"/>
    </source>
</evidence>
<comment type="function">
    <text evidence="1">Catalyzes the hydrolytic cleavage of a subset of L-isoaspartyl (L-beta-aspartyl) dipeptides. Used to degrade proteins damaged by L-isoaspartyl residues formation.</text>
</comment>
<feature type="binding site" evidence="4">
    <location>
        <position position="62"/>
    </location>
    <ligand>
        <name>Zn(2+)</name>
        <dbReference type="ChEBI" id="CHEBI:29105"/>
        <label>1</label>
        <note>catalytic</note>
    </ligand>
</feature>
<feature type="active site" description="Proton acceptor" evidence="2">
    <location>
        <position position="286"/>
    </location>
</feature>
<comment type="cofactor">
    <cofactor evidence="1 4">
        <name>Zn(2+)</name>
        <dbReference type="ChEBI" id="CHEBI:29105"/>
    </cofactor>
    <text evidence="1 4">Binds 2 Zn(2+) ions per subunit.</text>
</comment>
<dbReference type="GO" id="GO:0006508">
    <property type="term" value="P:proteolysis"/>
    <property type="evidence" value="ECO:0007669"/>
    <property type="project" value="UniProtKB-KW"/>
</dbReference>
<dbReference type="GO" id="GO:0016810">
    <property type="term" value="F:hydrolase activity, acting on carbon-nitrogen (but not peptide) bonds"/>
    <property type="evidence" value="ECO:0007669"/>
    <property type="project" value="InterPro"/>
</dbReference>
<feature type="binding site" evidence="3">
    <location>
        <position position="131"/>
    </location>
    <ligand>
        <name>substrate</name>
    </ligand>
</feature>
<dbReference type="Pfam" id="PF01979">
    <property type="entry name" value="Amidohydro_1"/>
    <property type="match status" value="1"/>
</dbReference>
<evidence type="ECO:0000259" key="5">
    <source>
        <dbReference type="Pfam" id="PF01979"/>
    </source>
</evidence>
<protein>
    <recommendedName>
        <fullName evidence="1">Isoaspartyl dipeptidase</fullName>
        <ecNumber evidence="1">3.4.19.-</ecNumber>
    </recommendedName>
</protein>
<dbReference type="InterPro" id="IPR011059">
    <property type="entry name" value="Metal-dep_hydrolase_composite"/>
</dbReference>
<feature type="binding site" evidence="3">
    <location>
        <position position="100"/>
    </location>
    <ligand>
        <name>substrate</name>
    </ligand>
</feature>
<feature type="binding site" evidence="3">
    <location>
        <begin position="69"/>
        <end position="71"/>
    </location>
    <ligand>
        <name>substrate</name>
    </ligand>
</feature>
<reference evidence="6 7" key="1">
    <citation type="submission" date="2016-10" db="EMBL/GenBank/DDBJ databases">
        <authorList>
            <person name="de Groot N.N."/>
        </authorList>
    </citation>
    <scope>NUCLEOTIDE SEQUENCE [LARGE SCALE GENOMIC DNA]</scope>
    <source>
        <strain evidence="6 7">DSM 12992</strain>
    </source>
</reference>
<keyword evidence="7" id="KW-1185">Reference proteome</keyword>
<dbReference type="STRING" id="119641.SAMN05421842_11099"/>
<keyword evidence="1" id="KW-0482">Metalloprotease</keyword>
<dbReference type="PIRSF" id="PIRSF001238">
    <property type="entry name" value="IadA"/>
    <property type="match status" value="1"/>
</dbReference>
<feature type="binding site" evidence="3">
    <location>
        <position position="228"/>
    </location>
    <ligand>
        <name>substrate</name>
    </ligand>
</feature>